<evidence type="ECO:0000259" key="1">
    <source>
        <dbReference type="Pfam" id="PF08241"/>
    </source>
</evidence>
<dbReference type="EC" id="2.1.1.-" evidence="2"/>
<name>A0A3B0YBT6_9ZZZZ</name>
<dbReference type="Gene3D" id="3.40.50.150">
    <property type="entry name" value="Vaccinia Virus protein VP39"/>
    <property type="match status" value="1"/>
</dbReference>
<sequence>MPRSARQVPTRHSLLSLRSWYRQPLGEALAAAEQQALSDVLGDIFGYHLVVLDPPCQPEALDASRILHRVVQTCCQAGLECRPAVLGAADALPMQADSVDAFVLPHVLDISADPHQVLREIDRCLLAEGHLIILGFNPHGWWGVRRLLFGWRGRVPWSLPFVSLPRLREWLSLLGFDTLQTRHLFPYPPWHYGQEHSGGKLLPHSHNECQPLLAASYLLVARKRVTTLTPIKPRWRPRRSLLAGGVAETGQGRARYRSSWHV</sequence>
<evidence type="ECO:0000313" key="2">
    <source>
        <dbReference type="EMBL" id="VAW73773.1"/>
    </source>
</evidence>
<reference evidence="2" key="1">
    <citation type="submission" date="2018-06" db="EMBL/GenBank/DDBJ databases">
        <authorList>
            <person name="Zhirakovskaya E."/>
        </authorList>
    </citation>
    <scope>NUCLEOTIDE SEQUENCE</scope>
</reference>
<dbReference type="SUPFAM" id="SSF53335">
    <property type="entry name" value="S-adenosyl-L-methionine-dependent methyltransferases"/>
    <property type="match status" value="1"/>
</dbReference>
<dbReference type="GO" id="GO:0032259">
    <property type="term" value="P:methylation"/>
    <property type="evidence" value="ECO:0007669"/>
    <property type="project" value="UniProtKB-KW"/>
</dbReference>
<dbReference type="InterPro" id="IPR013216">
    <property type="entry name" value="Methyltransf_11"/>
</dbReference>
<gene>
    <name evidence="2" type="ORF">MNBD_GAMMA13-518</name>
</gene>
<dbReference type="InterPro" id="IPR029063">
    <property type="entry name" value="SAM-dependent_MTases_sf"/>
</dbReference>
<proteinExistence type="predicted"/>
<dbReference type="Pfam" id="PF08241">
    <property type="entry name" value="Methyltransf_11"/>
    <property type="match status" value="1"/>
</dbReference>
<feature type="domain" description="Methyltransferase type 11" evidence="1">
    <location>
        <begin position="84"/>
        <end position="133"/>
    </location>
</feature>
<keyword evidence="2" id="KW-0808">Transferase</keyword>
<dbReference type="GO" id="GO:0008757">
    <property type="term" value="F:S-adenosylmethionine-dependent methyltransferase activity"/>
    <property type="evidence" value="ECO:0007669"/>
    <property type="project" value="InterPro"/>
</dbReference>
<organism evidence="2">
    <name type="scientific">hydrothermal vent metagenome</name>
    <dbReference type="NCBI Taxonomy" id="652676"/>
    <lineage>
        <taxon>unclassified sequences</taxon>
        <taxon>metagenomes</taxon>
        <taxon>ecological metagenomes</taxon>
    </lineage>
</organism>
<keyword evidence="2" id="KW-0489">Methyltransferase</keyword>
<accession>A0A3B0YBT6</accession>
<dbReference type="AlphaFoldDB" id="A0A3B0YBT6"/>
<dbReference type="EMBL" id="UOFK01000041">
    <property type="protein sequence ID" value="VAW73773.1"/>
    <property type="molecule type" value="Genomic_DNA"/>
</dbReference>
<protein>
    <submittedName>
        <fullName evidence="2">FIG005121: SAM-dependent methyltransferase</fullName>
        <ecNumber evidence="2">2.1.1.-</ecNumber>
    </submittedName>
</protein>